<evidence type="ECO:0000313" key="2">
    <source>
        <dbReference type="EMBL" id="ODQ73090.1"/>
    </source>
</evidence>
<dbReference type="AlphaFoldDB" id="A0A1E3Q657"/>
<feature type="compositionally biased region" description="Basic and acidic residues" evidence="1">
    <location>
        <begin position="500"/>
        <end position="509"/>
    </location>
</feature>
<feature type="compositionally biased region" description="Low complexity" evidence="1">
    <location>
        <begin position="428"/>
        <end position="437"/>
    </location>
</feature>
<evidence type="ECO:0000313" key="3">
    <source>
        <dbReference type="Proteomes" id="UP000094385"/>
    </source>
</evidence>
<protein>
    <submittedName>
        <fullName evidence="2">Uncharacterized protein</fullName>
    </submittedName>
</protein>
<dbReference type="EMBL" id="KV454294">
    <property type="protein sequence ID" value="ODQ73090.1"/>
    <property type="molecule type" value="Genomic_DNA"/>
</dbReference>
<organism evidence="2 3">
    <name type="scientific">Lipomyces starkeyi NRRL Y-11557</name>
    <dbReference type="NCBI Taxonomy" id="675824"/>
    <lineage>
        <taxon>Eukaryota</taxon>
        <taxon>Fungi</taxon>
        <taxon>Dikarya</taxon>
        <taxon>Ascomycota</taxon>
        <taxon>Saccharomycotina</taxon>
        <taxon>Lipomycetes</taxon>
        <taxon>Lipomycetales</taxon>
        <taxon>Lipomycetaceae</taxon>
        <taxon>Lipomyces</taxon>
    </lineage>
</organism>
<reference evidence="2 3" key="1">
    <citation type="journal article" date="2016" name="Proc. Natl. Acad. Sci. U.S.A.">
        <title>Comparative genomics of biotechnologically important yeasts.</title>
        <authorList>
            <person name="Riley R."/>
            <person name="Haridas S."/>
            <person name="Wolfe K.H."/>
            <person name="Lopes M.R."/>
            <person name="Hittinger C.T."/>
            <person name="Goeker M."/>
            <person name="Salamov A.A."/>
            <person name="Wisecaver J.H."/>
            <person name="Long T.M."/>
            <person name="Calvey C.H."/>
            <person name="Aerts A.L."/>
            <person name="Barry K.W."/>
            <person name="Choi C."/>
            <person name="Clum A."/>
            <person name="Coughlan A.Y."/>
            <person name="Deshpande S."/>
            <person name="Douglass A.P."/>
            <person name="Hanson S.J."/>
            <person name="Klenk H.-P."/>
            <person name="LaButti K.M."/>
            <person name="Lapidus A."/>
            <person name="Lindquist E.A."/>
            <person name="Lipzen A.M."/>
            <person name="Meier-Kolthoff J.P."/>
            <person name="Ohm R.A."/>
            <person name="Otillar R.P."/>
            <person name="Pangilinan J.L."/>
            <person name="Peng Y."/>
            <person name="Rokas A."/>
            <person name="Rosa C.A."/>
            <person name="Scheuner C."/>
            <person name="Sibirny A.A."/>
            <person name="Slot J.C."/>
            <person name="Stielow J.B."/>
            <person name="Sun H."/>
            <person name="Kurtzman C.P."/>
            <person name="Blackwell M."/>
            <person name="Grigoriev I.V."/>
            <person name="Jeffries T.W."/>
        </authorList>
    </citation>
    <scope>NUCLEOTIDE SEQUENCE [LARGE SCALE GENOMIC DNA]</scope>
    <source>
        <strain evidence="2 3">NRRL Y-11557</strain>
    </source>
</reference>
<feature type="region of interest" description="Disordered" evidence="1">
    <location>
        <begin position="394"/>
        <end position="437"/>
    </location>
</feature>
<feature type="region of interest" description="Disordered" evidence="1">
    <location>
        <begin position="497"/>
        <end position="522"/>
    </location>
</feature>
<proteinExistence type="predicted"/>
<name>A0A1E3Q657_LIPST</name>
<dbReference type="OrthoDB" id="10429540at2759"/>
<evidence type="ECO:0000256" key="1">
    <source>
        <dbReference type="SAM" id="MobiDB-lite"/>
    </source>
</evidence>
<accession>A0A1E3Q657</accession>
<feature type="compositionally biased region" description="Polar residues" evidence="1">
    <location>
        <begin position="394"/>
        <end position="427"/>
    </location>
</feature>
<gene>
    <name evidence="2" type="ORF">LIPSTDRAFT_3436</name>
</gene>
<feature type="region of interest" description="Disordered" evidence="1">
    <location>
        <begin position="131"/>
        <end position="170"/>
    </location>
</feature>
<feature type="region of interest" description="Disordered" evidence="1">
    <location>
        <begin position="297"/>
        <end position="324"/>
    </location>
</feature>
<sequence>MSRNSETRAMLERINVLEKKASLLHAENFAANETNRELFKRIQDLNSCLIASESLVERLLNATEETDETEDDQDDFCDFDPRESRPNVLQANGGNIAGPNADTRTSSIGSISSHFNRFEILLDEFCSEFEKSDDDSSGGTHRRAKGSPQFSIQIDAKRQSGRVRQRDNKARTLSPVNVLRDIGQARSSPRPIHRKTSSNIQSPTIRSPTCLKLSLGRALGQGMASPSPASSKLRTARFRLERARIQLDQSLLPLAPSSPSAPSLKSPTEYYHRCSVSSCETPITPICLTYHRRKSSQSSFPTEQISEKELPRQSPISSTEKTLVEKASRPIATLLEIVAATTPIPPSPSSSPLQSQSLLQRYKFTSDEGFYHSPPPHLQQYATSPTTTTTTAAHSISDQQQPILRSRKSIPNLNRKTSTLSLLNGTRLSPTPASATSALDTDADINAICSSPSRRGRTMSDALKDTMKRYEIPERVVQEQSGADTQSHFESLPISQEPLDEQRPSEELAHPSSESSELQPNQLADKKGLIRCISARLWHALWGGSETESKKQPTERRDNIGPTLVCIENPEASASEEAAGTAPSSTVELSDQAFDSHMEQCAQCKAEEDMPVEDTASLAHRILSESCPMVCEGDDESTKFMTDEISEESATNERAIYDDGNDDDVRASPKGTNCAKSSDSTRMTEYVARQSLTKRASWVFSCSIPTTSSLDAENLKSVTSRLSLTWLNIFKKQSTSDDYVSFPTFSTSQSVRGFRSMTNLDRAHADSQNSWPCFSGNATTIVGGGGSNRNSIIDGLSSYNASLRGTQNADNKMLRKCGDAVYCTPVDEDLLHDALSHHISG</sequence>
<dbReference type="Proteomes" id="UP000094385">
    <property type="component" value="Unassembled WGS sequence"/>
</dbReference>
<keyword evidence="3" id="KW-1185">Reference proteome</keyword>
<feature type="region of interest" description="Disordered" evidence="1">
    <location>
        <begin position="656"/>
        <end position="678"/>
    </location>
</feature>
<feature type="compositionally biased region" description="Polar residues" evidence="1">
    <location>
        <begin position="512"/>
        <end position="522"/>
    </location>
</feature>